<keyword evidence="3" id="KW-0554">One-carbon metabolism</keyword>
<dbReference type="CDD" id="cd01080">
    <property type="entry name" value="NAD_bind_m-THF_DH_Cyclohyd"/>
    <property type="match status" value="1"/>
</dbReference>
<dbReference type="OrthoDB" id="5126881at2759"/>
<evidence type="ECO:0000256" key="3">
    <source>
        <dbReference type="ARBA" id="ARBA00022563"/>
    </source>
</evidence>
<evidence type="ECO:0000256" key="4">
    <source>
        <dbReference type="ARBA" id="ARBA00022801"/>
    </source>
</evidence>
<keyword evidence="4" id="KW-0378">Hydrolase</keyword>
<dbReference type="Proteomes" id="UP000708148">
    <property type="component" value="Unassembled WGS sequence"/>
</dbReference>
<dbReference type="InterPro" id="IPR020630">
    <property type="entry name" value="THF_DH/CycHdrlase_cat_dom"/>
</dbReference>
<comment type="subunit">
    <text evidence="1">Homodimer.</text>
</comment>
<evidence type="ECO:0000313" key="11">
    <source>
        <dbReference type="Proteomes" id="UP000708148"/>
    </source>
</evidence>
<dbReference type="PANTHER" id="PTHR48099">
    <property type="entry name" value="C-1-TETRAHYDROFOLATE SYNTHASE, CYTOPLASMIC-RELATED"/>
    <property type="match status" value="1"/>
</dbReference>
<evidence type="ECO:0000259" key="8">
    <source>
        <dbReference type="Pfam" id="PF00763"/>
    </source>
</evidence>
<accession>A0A8S1JAS4</accession>
<dbReference type="EMBL" id="CAJHUC010002674">
    <property type="protein sequence ID" value="CAD7704170.1"/>
    <property type="molecule type" value="Genomic_DNA"/>
</dbReference>
<dbReference type="GO" id="GO:0004477">
    <property type="term" value="F:methenyltetrahydrofolate cyclohydrolase activity"/>
    <property type="evidence" value="ECO:0007669"/>
    <property type="project" value="UniProtKB-EC"/>
</dbReference>
<evidence type="ECO:0000256" key="6">
    <source>
        <dbReference type="ARBA" id="ARBA00023268"/>
    </source>
</evidence>
<dbReference type="SUPFAM" id="SSF51735">
    <property type="entry name" value="NAD(P)-binding Rossmann-fold domains"/>
    <property type="match status" value="1"/>
</dbReference>
<dbReference type="PANTHER" id="PTHR48099:SF27">
    <property type="entry name" value="BIFUNCTIONAL PROTEIN FOLD 2"/>
    <property type="match status" value="1"/>
</dbReference>
<dbReference type="GO" id="GO:0035999">
    <property type="term" value="P:tetrahydrofolate interconversion"/>
    <property type="evidence" value="ECO:0007669"/>
    <property type="project" value="TreeGrafter"/>
</dbReference>
<evidence type="ECO:0000256" key="1">
    <source>
        <dbReference type="ARBA" id="ARBA00011738"/>
    </source>
</evidence>
<feature type="domain" description="Tetrahydrofolate dehydrogenase/cyclohydrolase catalytic" evidence="8">
    <location>
        <begin position="41"/>
        <end position="156"/>
    </location>
</feature>
<evidence type="ECO:0000256" key="7">
    <source>
        <dbReference type="SAM" id="MobiDB-lite"/>
    </source>
</evidence>
<dbReference type="InterPro" id="IPR020631">
    <property type="entry name" value="THF_DH/CycHdrlase_NAD-bd_dom"/>
</dbReference>
<proteinExistence type="inferred from homology"/>
<dbReference type="GO" id="GO:0004488">
    <property type="term" value="F:methylenetetrahydrofolate dehydrogenase (NADP+) activity"/>
    <property type="evidence" value="ECO:0007669"/>
    <property type="project" value="InterPro"/>
</dbReference>
<dbReference type="InterPro" id="IPR036291">
    <property type="entry name" value="NAD(P)-bd_dom_sf"/>
</dbReference>
<dbReference type="InterPro" id="IPR000672">
    <property type="entry name" value="THF_DH/CycHdrlase"/>
</dbReference>
<dbReference type="FunFam" id="3.40.50.10860:FF:000005">
    <property type="entry name" value="C-1-tetrahydrofolate synthase, cytoplasmic, putative"/>
    <property type="match status" value="1"/>
</dbReference>
<dbReference type="Pfam" id="PF02882">
    <property type="entry name" value="THF_DHG_CYH_C"/>
    <property type="match status" value="2"/>
</dbReference>
<keyword evidence="5" id="KW-0560">Oxidoreductase</keyword>
<dbReference type="InterPro" id="IPR046346">
    <property type="entry name" value="Aminoacid_DH-like_N_sf"/>
</dbReference>
<dbReference type="PRINTS" id="PR00085">
    <property type="entry name" value="THFDHDRGNASE"/>
</dbReference>
<evidence type="ECO:0000256" key="5">
    <source>
        <dbReference type="ARBA" id="ARBA00023002"/>
    </source>
</evidence>
<feature type="region of interest" description="Disordered" evidence="7">
    <location>
        <begin position="1"/>
        <end position="29"/>
    </location>
</feature>
<keyword evidence="11" id="KW-1185">Reference proteome</keyword>
<comment type="caution">
    <text evidence="10">The sequence shown here is derived from an EMBL/GenBank/DDBJ whole genome shotgun (WGS) entry which is preliminary data.</text>
</comment>
<sequence>MHTVQRDSEHVLSQRGQGSTLAPVMDGQNRMVERGRRAKVLDGRQVAREWNLELKAEADRLAGMLGRKPALCVILVGNRPDSVLYVKKKEEISQEVGIDTHVVRLEASISMDGLRGAVKSACRDPAMDGVLVQLPLPRSLDEEGIMCDFDPQKDVDGFHVLNMGRMLMRNRSPRFIPCTALGCMRLLDWHRIDVHDKTAVVVGDSNIVGLPLSTLLRDRGTAIVTVCHGASYRECFDDGKAMQQKRVAASACHPPLPGPSMSWGLHACGPSSQEPACGDAAIAAQFHDYRLPEITRTADILVVAVGHPNLVQRNWVKPGAVVLDIGINVTPYDGANLEDCHADYHLTGDVAFEEVSEIASAISPVPGGVGPMTTSSLMHNTLLAARHRCAGDW</sequence>
<dbReference type="SUPFAM" id="SSF53223">
    <property type="entry name" value="Aminoacid dehydrogenase-like, N-terminal domain"/>
    <property type="match status" value="1"/>
</dbReference>
<dbReference type="Gene3D" id="3.40.50.720">
    <property type="entry name" value="NAD(P)-binding Rossmann-like Domain"/>
    <property type="match status" value="2"/>
</dbReference>
<dbReference type="Pfam" id="PF00763">
    <property type="entry name" value="THF_DHG_CYH"/>
    <property type="match status" value="1"/>
</dbReference>
<organism evidence="10 11">
    <name type="scientific">Ostreobium quekettii</name>
    <dbReference type="NCBI Taxonomy" id="121088"/>
    <lineage>
        <taxon>Eukaryota</taxon>
        <taxon>Viridiplantae</taxon>
        <taxon>Chlorophyta</taxon>
        <taxon>core chlorophytes</taxon>
        <taxon>Ulvophyceae</taxon>
        <taxon>TCBD clade</taxon>
        <taxon>Bryopsidales</taxon>
        <taxon>Ostreobineae</taxon>
        <taxon>Ostreobiaceae</taxon>
        <taxon>Ostreobium</taxon>
    </lineage>
</organism>
<gene>
    <name evidence="10" type="ORF">OSTQU699_LOCUS9527</name>
</gene>
<dbReference type="AlphaFoldDB" id="A0A8S1JAS4"/>
<feature type="domain" description="Tetrahydrofolate dehydrogenase/cyclohydrolase NAD(P)-binding" evidence="9">
    <location>
        <begin position="290"/>
        <end position="387"/>
    </location>
</feature>
<feature type="domain" description="Tetrahydrofolate dehydrogenase/cyclohydrolase NAD(P)-binding" evidence="9">
    <location>
        <begin position="177"/>
        <end position="231"/>
    </location>
</feature>
<dbReference type="Gene3D" id="3.40.50.10860">
    <property type="entry name" value="Leucine Dehydrogenase, chain A, domain 1"/>
    <property type="match status" value="2"/>
</dbReference>
<evidence type="ECO:0000256" key="2">
    <source>
        <dbReference type="ARBA" id="ARBA00012776"/>
    </source>
</evidence>
<name>A0A8S1JAS4_9CHLO</name>
<feature type="compositionally biased region" description="Basic and acidic residues" evidence="7">
    <location>
        <begin position="1"/>
        <end position="12"/>
    </location>
</feature>
<dbReference type="EC" id="3.5.4.9" evidence="2"/>
<evidence type="ECO:0000259" key="9">
    <source>
        <dbReference type="Pfam" id="PF02882"/>
    </source>
</evidence>
<evidence type="ECO:0000313" key="10">
    <source>
        <dbReference type="EMBL" id="CAD7704170.1"/>
    </source>
</evidence>
<dbReference type="HAMAP" id="MF_01576">
    <property type="entry name" value="THF_DHG_CYH"/>
    <property type="match status" value="1"/>
</dbReference>
<reference evidence="10" key="1">
    <citation type="submission" date="2020-12" db="EMBL/GenBank/DDBJ databases">
        <authorList>
            <person name="Iha C."/>
        </authorList>
    </citation>
    <scope>NUCLEOTIDE SEQUENCE</scope>
</reference>
<protein>
    <recommendedName>
        <fullName evidence="2">methenyltetrahydrofolate cyclohydrolase</fullName>
        <ecNumber evidence="2">3.5.4.9</ecNumber>
    </recommendedName>
</protein>
<dbReference type="GO" id="GO:0005829">
    <property type="term" value="C:cytosol"/>
    <property type="evidence" value="ECO:0007669"/>
    <property type="project" value="TreeGrafter"/>
</dbReference>
<keyword evidence="6" id="KW-0511">Multifunctional enzyme</keyword>